<accession>A0A291P9C4</accession>
<gene>
    <name evidence="5" type="ORF">BEI_2497</name>
</gene>
<evidence type="ECO:0000256" key="2">
    <source>
        <dbReference type="ARBA" id="ARBA00012528"/>
    </source>
</evidence>
<dbReference type="InterPro" id="IPR050469">
    <property type="entry name" value="Diguanylate_Cyclase"/>
</dbReference>
<evidence type="ECO:0000313" key="6">
    <source>
        <dbReference type="Proteomes" id="UP000219993"/>
    </source>
</evidence>
<dbReference type="PANTHER" id="PTHR45138:SF9">
    <property type="entry name" value="DIGUANYLATE CYCLASE DGCM-RELATED"/>
    <property type="match status" value="1"/>
</dbReference>
<dbReference type="PROSITE" id="PS50887">
    <property type="entry name" value="GGDEF"/>
    <property type="match status" value="1"/>
</dbReference>
<dbReference type="GO" id="GO:0005886">
    <property type="term" value="C:plasma membrane"/>
    <property type="evidence" value="ECO:0007669"/>
    <property type="project" value="TreeGrafter"/>
</dbReference>
<dbReference type="EC" id="2.7.7.65" evidence="2"/>
<comment type="cofactor">
    <cofactor evidence="1">
        <name>Mg(2+)</name>
        <dbReference type="ChEBI" id="CHEBI:18420"/>
    </cofactor>
</comment>
<dbReference type="GO" id="GO:0052621">
    <property type="term" value="F:diguanylate cyclase activity"/>
    <property type="evidence" value="ECO:0007669"/>
    <property type="project" value="UniProtKB-EC"/>
</dbReference>
<dbReference type="Gene3D" id="3.30.70.270">
    <property type="match status" value="1"/>
</dbReference>
<dbReference type="RefSeq" id="WP_097789796.1">
    <property type="nucleotide sequence ID" value="NZ_CP021435.1"/>
</dbReference>
<reference evidence="5 6" key="1">
    <citation type="journal article" date="2017" name="Sci. Rep.">
        <title>Revealing the Saline Adaptation Strategies of the Halophilic Bacterium Halomonas beimenensis through High-throughput Omics and Transposon Mutagenesis Approaches.</title>
        <authorList>
            <person name="Chen Y.H."/>
            <person name="Lin S.S."/>
            <person name="Shyu Y.T."/>
        </authorList>
    </citation>
    <scope>NUCLEOTIDE SEQUENCE [LARGE SCALE GENOMIC DNA]</scope>
    <source>
        <strain evidence="5 6">NTU-111</strain>
    </source>
</reference>
<dbReference type="PANTHER" id="PTHR45138">
    <property type="entry name" value="REGULATORY COMPONENTS OF SENSORY TRANSDUCTION SYSTEM"/>
    <property type="match status" value="1"/>
</dbReference>
<dbReference type="GO" id="GO:0043709">
    <property type="term" value="P:cell adhesion involved in single-species biofilm formation"/>
    <property type="evidence" value="ECO:0007669"/>
    <property type="project" value="TreeGrafter"/>
</dbReference>
<feature type="domain" description="GGDEF" evidence="4">
    <location>
        <begin position="131"/>
        <end position="262"/>
    </location>
</feature>
<evidence type="ECO:0000256" key="3">
    <source>
        <dbReference type="ARBA" id="ARBA00034247"/>
    </source>
</evidence>
<dbReference type="InterPro" id="IPR029787">
    <property type="entry name" value="Nucleotide_cyclase"/>
</dbReference>
<dbReference type="FunFam" id="3.30.70.270:FF:000001">
    <property type="entry name" value="Diguanylate cyclase domain protein"/>
    <property type="match status" value="1"/>
</dbReference>
<dbReference type="KEGG" id="hbe:BEI_2497"/>
<organism evidence="5 6">
    <name type="scientific">Halomonas beimenensis</name>
    <dbReference type="NCBI Taxonomy" id="475662"/>
    <lineage>
        <taxon>Bacteria</taxon>
        <taxon>Pseudomonadati</taxon>
        <taxon>Pseudomonadota</taxon>
        <taxon>Gammaproteobacteria</taxon>
        <taxon>Oceanospirillales</taxon>
        <taxon>Halomonadaceae</taxon>
        <taxon>Halomonas</taxon>
    </lineage>
</organism>
<dbReference type="SUPFAM" id="SSF55073">
    <property type="entry name" value="Nucleotide cyclase"/>
    <property type="match status" value="1"/>
</dbReference>
<sequence>MSTRDRALLDEVETLLAMEAHRDHPLHSALSRLYHRHLEQRDRLERLVNIADGFQQSAQQDLHQTRHQLDRQLRRQRKLSRIADRYQDLLHERNQALEDASSRDPLTGLANRRRINRQLKRTIAESERRGRPFSLAMVDIDHFKRINDRYGHAAGDRALIVLAQALESALRVDDFCGRWGGEEFLVVLPNTDLVQAESMVTRLCDRLRDLDLGLAPDGPRVTASGFITEHRPREDYRDTIRRADRALLSAKRDGRDRLYQAE</sequence>
<protein>
    <recommendedName>
        <fullName evidence="2">diguanylate cyclase</fullName>
        <ecNumber evidence="2">2.7.7.65</ecNumber>
    </recommendedName>
</protein>
<dbReference type="InterPro" id="IPR043128">
    <property type="entry name" value="Rev_trsase/Diguanyl_cyclase"/>
</dbReference>
<dbReference type="Proteomes" id="UP000219993">
    <property type="component" value="Chromosome"/>
</dbReference>
<evidence type="ECO:0000259" key="4">
    <source>
        <dbReference type="PROSITE" id="PS50887"/>
    </source>
</evidence>
<dbReference type="NCBIfam" id="TIGR00254">
    <property type="entry name" value="GGDEF"/>
    <property type="match status" value="1"/>
</dbReference>
<dbReference type="SMART" id="SM00267">
    <property type="entry name" value="GGDEF"/>
    <property type="match status" value="1"/>
</dbReference>
<dbReference type="OrthoDB" id="9812260at2"/>
<evidence type="ECO:0000313" key="5">
    <source>
        <dbReference type="EMBL" id="ATJ83484.1"/>
    </source>
</evidence>
<dbReference type="EMBL" id="CP021435">
    <property type="protein sequence ID" value="ATJ83484.1"/>
    <property type="molecule type" value="Genomic_DNA"/>
</dbReference>
<dbReference type="Pfam" id="PF00990">
    <property type="entry name" value="GGDEF"/>
    <property type="match status" value="1"/>
</dbReference>
<dbReference type="CDD" id="cd01949">
    <property type="entry name" value="GGDEF"/>
    <property type="match status" value="1"/>
</dbReference>
<dbReference type="NCBIfam" id="NF038266">
    <property type="entry name" value="diguan_SiaD"/>
    <property type="match status" value="1"/>
</dbReference>
<comment type="catalytic activity">
    <reaction evidence="3">
        <text>2 GTP = 3',3'-c-di-GMP + 2 diphosphate</text>
        <dbReference type="Rhea" id="RHEA:24898"/>
        <dbReference type="ChEBI" id="CHEBI:33019"/>
        <dbReference type="ChEBI" id="CHEBI:37565"/>
        <dbReference type="ChEBI" id="CHEBI:58805"/>
        <dbReference type="EC" id="2.7.7.65"/>
    </reaction>
</comment>
<keyword evidence="6" id="KW-1185">Reference proteome</keyword>
<dbReference type="InterPro" id="IPR000160">
    <property type="entry name" value="GGDEF_dom"/>
</dbReference>
<proteinExistence type="predicted"/>
<evidence type="ECO:0000256" key="1">
    <source>
        <dbReference type="ARBA" id="ARBA00001946"/>
    </source>
</evidence>
<dbReference type="AlphaFoldDB" id="A0A291P9C4"/>
<dbReference type="GO" id="GO:1902201">
    <property type="term" value="P:negative regulation of bacterial-type flagellum-dependent cell motility"/>
    <property type="evidence" value="ECO:0007669"/>
    <property type="project" value="TreeGrafter"/>
</dbReference>
<name>A0A291P9C4_9GAMM</name>